<dbReference type="EMBL" id="FO082265">
    <property type="protein sequence ID" value="CCO19740.1"/>
    <property type="molecule type" value="Genomic_DNA"/>
</dbReference>
<name>K8F4I6_9CHLO</name>
<dbReference type="GeneID" id="19011758"/>
<keyword evidence="2" id="KW-1185">Reference proteome</keyword>
<accession>K8F4I6</accession>
<dbReference type="AlphaFoldDB" id="K8F4I6"/>
<gene>
    <name evidence="1" type="ordered locus">Bathy14g00470</name>
</gene>
<proteinExistence type="predicted"/>
<protein>
    <submittedName>
        <fullName evidence="1">Uncharacterized protein</fullName>
    </submittedName>
</protein>
<reference evidence="1 2" key="1">
    <citation type="submission" date="2011-10" db="EMBL/GenBank/DDBJ databases">
        <authorList>
            <person name="Genoscope - CEA"/>
        </authorList>
    </citation>
    <scope>NUCLEOTIDE SEQUENCE [LARGE SCALE GENOMIC DNA]</scope>
    <source>
        <strain evidence="1 2">RCC 1105</strain>
    </source>
</reference>
<evidence type="ECO:0000313" key="1">
    <source>
        <dbReference type="EMBL" id="CCO19740.1"/>
    </source>
</evidence>
<sequence>MGIRCVPSADVPTLCQLEYCFLGTNGGPLCENNQVVGVCSGNCGNACDHSCEACCNEDFPVNHAFQTCETCFDGGPGGANECTRSSCNNGCPGIPATPCLSAGSGNCCTCRGAGGNYPNCFRSNFPFPPPPPLPPLPPTPT</sequence>
<dbReference type="KEGG" id="bpg:Bathy14g00470"/>
<organism evidence="1 2">
    <name type="scientific">Bathycoccus prasinos</name>
    <dbReference type="NCBI Taxonomy" id="41875"/>
    <lineage>
        <taxon>Eukaryota</taxon>
        <taxon>Viridiplantae</taxon>
        <taxon>Chlorophyta</taxon>
        <taxon>Mamiellophyceae</taxon>
        <taxon>Mamiellales</taxon>
        <taxon>Bathycoccaceae</taxon>
        <taxon>Bathycoccus</taxon>
    </lineage>
</organism>
<evidence type="ECO:0000313" key="2">
    <source>
        <dbReference type="Proteomes" id="UP000198341"/>
    </source>
</evidence>
<dbReference type="RefSeq" id="XP_007509283.1">
    <property type="nucleotide sequence ID" value="XM_007509221.1"/>
</dbReference>
<dbReference type="Proteomes" id="UP000198341">
    <property type="component" value="Chromosome 14"/>
</dbReference>